<protein>
    <submittedName>
        <fullName evidence="1">Uncharacterized protein</fullName>
    </submittedName>
</protein>
<dbReference type="AlphaFoldDB" id="A0AAE0TGA1"/>
<name>A0AAE0TGA1_9BIVA</name>
<reference evidence="1" key="3">
    <citation type="submission" date="2023-05" db="EMBL/GenBank/DDBJ databases">
        <authorList>
            <person name="Smith C.H."/>
        </authorList>
    </citation>
    <scope>NUCLEOTIDE SEQUENCE</scope>
    <source>
        <strain evidence="1">CHS0354</strain>
        <tissue evidence="1">Mantle</tissue>
    </source>
</reference>
<evidence type="ECO:0000313" key="2">
    <source>
        <dbReference type="Proteomes" id="UP001195483"/>
    </source>
</evidence>
<keyword evidence="2" id="KW-1185">Reference proteome</keyword>
<reference evidence="1" key="1">
    <citation type="journal article" date="2021" name="Genome Biol. Evol.">
        <title>A High-Quality Reference Genome for a Parasitic Bivalve with Doubly Uniparental Inheritance (Bivalvia: Unionida).</title>
        <authorList>
            <person name="Smith C.H."/>
        </authorList>
    </citation>
    <scope>NUCLEOTIDE SEQUENCE</scope>
    <source>
        <strain evidence="1">CHS0354</strain>
    </source>
</reference>
<accession>A0AAE0TGA1</accession>
<evidence type="ECO:0000313" key="1">
    <source>
        <dbReference type="EMBL" id="KAK3609424.1"/>
    </source>
</evidence>
<organism evidence="1 2">
    <name type="scientific">Potamilus streckersoni</name>
    <dbReference type="NCBI Taxonomy" id="2493646"/>
    <lineage>
        <taxon>Eukaryota</taxon>
        <taxon>Metazoa</taxon>
        <taxon>Spiralia</taxon>
        <taxon>Lophotrochozoa</taxon>
        <taxon>Mollusca</taxon>
        <taxon>Bivalvia</taxon>
        <taxon>Autobranchia</taxon>
        <taxon>Heteroconchia</taxon>
        <taxon>Palaeoheterodonta</taxon>
        <taxon>Unionida</taxon>
        <taxon>Unionoidea</taxon>
        <taxon>Unionidae</taxon>
        <taxon>Ambleminae</taxon>
        <taxon>Lampsilini</taxon>
        <taxon>Potamilus</taxon>
    </lineage>
</organism>
<comment type="caution">
    <text evidence="1">The sequence shown here is derived from an EMBL/GenBank/DDBJ whole genome shotgun (WGS) entry which is preliminary data.</text>
</comment>
<dbReference type="Proteomes" id="UP001195483">
    <property type="component" value="Unassembled WGS sequence"/>
</dbReference>
<sequence>MNFANLPDKPHGLFQDLALDQTSPSERDRSLKSNYTTLILNAAGDNFPYLKNFKDFYCSEIEGHKIYLIVEETVKDSLISIQVCNEEVKTLYVLKLGKKTALKPMDTGYVQKYGHTLLQVGVLFMEILDVIHRSDRARLLGCLKYMMLMFKSHNSRSKYALEILHLICYQQAPYSLCTVYMAFCQHEGEEIWSYTSRKSNGTPCKRTKKMLQLLDTMNKDKILLARSKGVAIMYNIADNFDSVSDIRKAQAITKRETLY</sequence>
<reference evidence="1" key="2">
    <citation type="journal article" date="2021" name="Genome Biol. Evol.">
        <title>Developing a high-quality reference genome for a parasitic bivalve with doubly uniparental inheritance (Bivalvia: Unionida).</title>
        <authorList>
            <person name="Smith C.H."/>
        </authorList>
    </citation>
    <scope>NUCLEOTIDE SEQUENCE</scope>
    <source>
        <strain evidence="1">CHS0354</strain>
        <tissue evidence="1">Mantle</tissue>
    </source>
</reference>
<gene>
    <name evidence="1" type="ORF">CHS0354_001353</name>
</gene>
<dbReference type="EMBL" id="JAEAOA010000133">
    <property type="protein sequence ID" value="KAK3609424.1"/>
    <property type="molecule type" value="Genomic_DNA"/>
</dbReference>
<proteinExistence type="predicted"/>